<dbReference type="SUPFAM" id="SSF57756">
    <property type="entry name" value="Retrovirus zinc finger-like domains"/>
    <property type="match status" value="1"/>
</dbReference>
<evidence type="ECO:0000313" key="3">
    <source>
        <dbReference type="EMBL" id="RMB88998.1"/>
    </source>
</evidence>
<feature type="domain" description="CCHC-type" evidence="2">
    <location>
        <begin position="63"/>
        <end position="79"/>
    </location>
</feature>
<reference evidence="3 4" key="1">
    <citation type="submission" date="2018-07" db="EMBL/GenBank/DDBJ databases">
        <title>A high quality draft genome assembly of the barn swallow (H. rustica rustica).</title>
        <authorList>
            <person name="Formenti G."/>
            <person name="Chiara M."/>
            <person name="Poveda L."/>
            <person name="Francoijs K.-J."/>
            <person name="Bonisoli-Alquati A."/>
            <person name="Canova L."/>
            <person name="Gianfranceschi L."/>
            <person name="Horner D.S."/>
            <person name="Saino N."/>
        </authorList>
    </citation>
    <scope>NUCLEOTIDE SEQUENCE [LARGE SCALE GENOMIC DNA]</scope>
    <source>
        <strain evidence="3">Chelidonia</strain>
        <tissue evidence="3">Blood</tissue>
    </source>
</reference>
<keyword evidence="1" id="KW-0472">Membrane</keyword>
<comment type="caution">
    <text evidence="3">The sequence shown here is derived from an EMBL/GenBank/DDBJ whole genome shotgun (WGS) entry which is preliminary data.</text>
</comment>
<dbReference type="GO" id="GO:0008270">
    <property type="term" value="F:zinc ion binding"/>
    <property type="evidence" value="ECO:0007669"/>
    <property type="project" value="InterPro"/>
</dbReference>
<dbReference type="Gene3D" id="4.10.60.10">
    <property type="entry name" value="Zinc finger, CCHC-type"/>
    <property type="match status" value="1"/>
</dbReference>
<organism evidence="3 4">
    <name type="scientific">Hirundo rustica rustica</name>
    <dbReference type="NCBI Taxonomy" id="333673"/>
    <lineage>
        <taxon>Eukaryota</taxon>
        <taxon>Metazoa</taxon>
        <taxon>Chordata</taxon>
        <taxon>Craniata</taxon>
        <taxon>Vertebrata</taxon>
        <taxon>Euteleostomi</taxon>
        <taxon>Archelosauria</taxon>
        <taxon>Archosauria</taxon>
        <taxon>Dinosauria</taxon>
        <taxon>Saurischia</taxon>
        <taxon>Theropoda</taxon>
        <taxon>Coelurosauria</taxon>
        <taxon>Aves</taxon>
        <taxon>Neognathae</taxon>
        <taxon>Neoaves</taxon>
        <taxon>Telluraves</taxon>
        <taxon>Australaves</taxon>
        <taxon>Passeriformes</taxon>
        <taxon>Sylvioidea</taxon>
        <taxon>Hirundinidae</taxon>
        <taxon>Hirundo</taxon>
    </lineage>
</organism>
<protein>
    <recommendedName>
        <fullName evidence="2">CCHC-type domain-containing protein</fullName>
    </recommendedName>
</protein>
<dbReference type="AlphaFoldDB" id="A0A3M0IKS2"/>
<dbReference type="InterPro" id="IPR050462">
    <property type="entry name" value="Retroviral_Gag-Pol_poly"/>
</dbReference>
<evidence type="ECO:0000256" key="1">
    <source>
        <dbReference type="SAM" id="Phobius"/>
    </source>
</evidence>
<sequence length="124" mass="13942">MIWGPNSRDLEALVDEAWRVFSNREEGYKQGMKRLVAVVGEGEKERCKQGPPKQGPSQLGKDQCAYCKKFGHWKTQCPELRRGDEQKKGNQRGEKHAICFNVVIAVVAVAPGINMDVNTVLAWD</sequence>
<dbReference type="SMART" id="SM00343">
    <property type="entry name" value="ZnF_C2HC"/>
    <property type="match status" value="1"/>
</dbReference>
<dbReference type="InterPro" id="IPR001878">
    <property type="entry name" value="Znf_CCHC"/>
</dbReference>
<accession>A0A3M0IKS2</accession>
<dbReference type="EMBL" id="QRBI01000306">
    <property type="protein sequence ID" value="RMB88998.1"/>
    <property type="molecule type" value="Genomic_DNA"/>
</dbReference>
<proteinExistence type="predicted"/>
<keyword evidence="1" id="KW-1133">Transmembrane helix</keyword>
<dbReference type="InterPro" id="IPR036875">
    <property type="entry name" value="Znf_CCHC_sf"/>
</dbReference>
<evidence type="ECO:0000259" key="2">
    <source>
        <dbReference type="SMART" id="SM00343"/>
    </source>
</evidence>
<evidence type="ECO:0000313" key="4">
    <source>
        <dbReference type="Proteomes" id="UP000269221"/>
    </source>
</evidence>
<dbReference type="PANTHER" id="PTHR33166">
    <property type="entry name" value="GAG_P30 DOMAIN-CONTAINING PROTEIN"/>
    <property type="match status" value="1"/>
</dbReference>
<dbReference type="GO" id="GO:0003676">
    <property type="term" value="F:nucleic acid binding"/>
    <property type="evidence" value="ECO:0007669"/>
    <property type="project" value="InterPro"/>
</dbReference>
<feature type="transmembrane region" description="Helical" evidence="1">
    <location>
        <begin position="97"/>
        <end position="115"/>
    </location>
</feature>
<name>A0A3M0IKS2_HIRRU</name>
<keyword evidence="4" id="KW-1185">Reference proteome</keyword>
<keyword evidence="1" id="KW-0812">Transmembrane</keyword>
<gene>
    <name evidence="3" type="ORF">DUI87_34647</name>
</gene>
<dbReference type="OrthoDB" id="414945at2759"/>
<dbReference type="Proteomes" id="UP000269221">
    <property type="component" value="Unassembled WGS sequence"/>
</dbReference>